<comment type="caution">
    <text evidence="2">The sequence shown here is derived from an EMBL/GenBank/DDBJ whole genome shotgun (WGS) entry which is preliminary data.</text>
</comment>
<evidence type="ECO:0000256" key="1">
    <source>
        <dbReference type="SAM" id="Phobius"/>
    </source>
</evidence>
<keyword evidence="1" id="KW-0812">Transmembrane</keyword>
<name>A0ABP8KD75_9MICO</name>
<gene>
    <name evidence="2" type="ORF">GCM10023153_34460</name>
</gene>
<evidence type="ECO:0000313" key="3">
    <source>
        <dbReference type="Proteomes" id="UP001500390"/>
    </source>
</evidence>
<keyword evidence="1" id="KW-1133">Transmembrane helix</keyword>
<protein>
    <recommendedName>
        <fullName evidence="4">DUF2207 domain-containing protein</fullName>
    </recommendedName>
</protein>
<feature type="transmembrane region" description="Helical" evidence="1">
    <location>
        <begin position="323"/>
        <end position="344"/>
    </location>
</feature>
<sequence length="564" mass="61803">MGLAANLPAPVYRLASLSFGPRARRERGRGPLPTKGGIVAPVRAAMAEREARGRGRRFATILGLLSVTWVLLTLIGSLLESDRQDPPQNLFQFCGAEISGENPRIVEPGTPITITAEVSSCESDKLELHVFPTAGVEVVRTGEESWLASIPEGTYNYWVAVDKQRDMPQAETLIATSDLSDKARLSRLAKALGAWEVLGEKRRLTVGEETDVSIASSFPASAVQSGPPGDLASAELCLRLGDEPARCLKQSLDLARPSLPDNSFVFTPDKPGEVHLRADLSLTVPTKNGDIVSRRSTVIEAGYAEQTWRNRFVNFWNAISGSFISLAATVAAIVAICGAAIRLVKLVRRRGLARSRNRVDGLARILDQLDASAEDFTFPDIRHPNYLTIDCRLHCFADASRWALIVETVGCKPLHGEVLDVLHTYGNCLTRGQPGLESSDFLGRIENSDDIQDKDEPGTASGAAVVVRMHRLDLSAVPGEDLTNVFRRLVPGYRDLLFADAVELRRRIPADLPEILRLEEWHQPDLSETKPSESEVYRQVAEVLATADPGRYRPTEPPNTHWSS</sequence>
<dbReference type="InterPro" id="IPR054272">
    <property type="entry name" value="DUF7003"/>
</dbReference>
<evidence type="ECO:0008006" key="4">
    <source>
        <dbReference type="Google" id="ProtNLM"/>
    </source>
</evidence>
<keyword evidence="3" id="KW-1185">Reference proteome</keyword>
<evidence type="ECO:0000313" key="2">
    <source>
        <dbReference type="EMBL" id="GAA4404035.1"/>
    </source>
</evidence>
<dbReference type="Pfam" id="PF22535">
    <property type="entry name" value="DUF7003"/>
    <property type="match status" value="1"/>
</dbReference>
<keyword evidence="1" id="KW-0472">Membrane</keyword>
<proteinExistence type="predicted"/>
<dbReference type="Proteomes" id="UP001500390">
    <property type="component" value="Unassembled WGS sequence"/>
</dbReference>
<organism evidence="2 3">
    <name type="scientific">Ornithinibacter aureus</name>
    <dbReference type="NCBI Taxonomy" id="622664"/>
    <lineage>
        <taxon>Bacteria</taxon>
        <taxon>Bacillati</taxon>
        <taxon>Actinomycetota</taxon>
        <taxon>Actinomycetes</taxon>
        <taxon>Micrococcales</taxon>
        <taxon>Intrasporangiaceae</taxon>
        <taxon>Ornithinibacter</taxon>
    </lineage>
</organism>
<reference evidence="3" key="1">
    <citation type="journal article" date="2019" name="Int. J. Syst. Evol. Microbiol.">
        <title>The Global Catalogue of Microorganisms (GCM) 10K type strain sequencing project: providing services to taxonomists for standard genome sequencing and annotation.</title>
        <authorList>
            <consortium name="The Broad Institute Genomics Platform"/>
            <consortium name="The Broad Institute Genome Sequencing Center for Infectious Disease"/>
            <person name="Wu L."/>
            <person name="Ma J."/>
        </authorList>
    </citation>
    <scope>NUCLEOTIDE SEQUENCE [LARGE SCALE GENOMIC DNA]</scope>
    <source>
        <strain evidence="3">JCM 17738</strain>
    </source>
</reference>
<dbReference type="EMBL" id="BAABFX010000055">
    <property type="protein sequence ID" value="GAA4404035.1"/>
    <property type="molecule type" value="Genomic_DNA"/>
</dbReference>
<accession>A0ABP8KD75</accession>